<accession>A0A1R4AB88</accession>
<evidence type="ECO:0000313" key="1">
    <source>
        <dbReference type="EMBL" id="SJK86240.1"/>
    </source>
</evidence>
<dbReference type="EMBL" id="LN871598">
    <property type="protein sequence ID" value="SJK86240.1"/>
    <property type="molecule type" value="Genomic_DNA"/>
</dbReference>
<reference evidence="1 2" key="3">
    <citation type="journal article" date="2016" name="Sci. Rep.">
        <title>Genome-wide diversity and gene expression profiling of Babesia microti isolates identify polymorphic genes that mediate host-pathogen interactions.</title>
        <authorList>
            <person name="Silva J.C."/>
            <person name="Cornillot E."/>
            <person name="McCracken C."/>
            <person name="Usmani-Brown S."/>
            <person name="Dwivedi A."/>
            <person name="Ifeonu O.O."/>
            <person name="Crabtree J."/>
            <person name="Gotia H.T."/>
            <person name="Virji A.Z."/>
            <person name="Reynes C."/>
            <person name="Colinge J."/>
            <person name="Kumar V."/>
            <person name="Lawres L."/>
            <person name="Pazzi J.E."/>
            <person name="Pablo J.V."/>
            <person name="Hung C."/>
            <person name="Brancato J."/>
            <person name="Kumari P."/>
            <person name="Orvis J."/>
            <person name="Tretina K."/>
            <person name="Chibucos M."/>
            <person name="Ott S."/>
            <person name="Sadzewicz L."/>
            <person name="Sengamalay N."/>
            <person name="Shetty A.C."/>
            <person name="Su Q."/>
            <person name="Tallon L."/>
            <person name="Fraser C.M."/>
            <person name="Frutos R."/>
            <person name="Molina D.M."/>
            <person name="Krause P.J."/>
            <person name="Ben Mamoun C."/>
        </authorList>
    </citation>
    <scope>NUCLEOTIDE SEQUENCE [LARGE SCALE GENOMIC DNA]</scope>
    <source>
        <strain evidence="1 2">RI</strain>
    </source>
</reference>
<dbReference type="VEuPathDB" id="PiroplasmaDB:BMR1_03g00452"/>
<reference evidence="1 2" key="1">
    <citation type="journal article" date="2012" name="Nucleic Acids Res.">
        <title>Sequencing of the smallest Apicomplexan genome from the human pathogen Babesia microti.</title>
        <authorList>
            <person name="Cornillot E."/>
            <person name="Hadj-Kaddour K."/>
            <person name="Dassouli A."/>
            <person name="Noel B."/>
            <person name="Ranwez V."/>
            <person name="Vacherie B."/>
            <person name="Augagneur Y."/>
            <person name="Bres V."/>
            <person name="Duclos A."/>
            <person name="Randazzo S."/>
            <person name="Carcy B."/>
            <person name="Debierre-Grockiego F."/>
            <person name="Delbecq S."/>
            <person name="Moubri-Menage K."/>
            <person name="Shams-Eldin H."/>
            <person name="Usmani-Brown S."/>
            <person name="Bringaud F."/>
            <person name="Wincker P."/>
            <person name="Vivares C.P."/>
            <person name="Schwarz R.T."/>
            <person name="Schetters T.P."/>
            <person name="Krause P.J."/>
            <person name="Gorenflot A."/>
            <person name="Berry V."/>
            <person name="Barbe V."/>
            <person name="Ben Mamoun C."/>
        </authorList>
    </citation>
    <scope>NUCLEOTIDE SEQUENCE [LARGE SCALE GENOMIC DNA]</scope>
    <source>
        <strain evidence="1 2">RI</strain>
    </source>
</reference>
<protein>
    <submittedName>
        <fullName evidence="1">Uncharacterized protein</fullName>
    </submittedName>
</protein>
<dbReference type="Proteomes" id="UP000002899">
    <property type="component" value="Chromosome III"/>
</dbReference>
<sequence>MFVMLIFIQCVSSPLPQLNKRWYSNSRLNLFNEKPTHNSSGHLTISNSQKHEPSAGDKINSDLEKYEQFVLNNTDVLTKNISHKDPKIIICQEIALINFVSADAVTDNKKVDVLGVLLEHCLPDSICDFTRLKLPANTKNIVIKYECLIAQSFSCSMVRARNPADRIFCRHLCLGILDNCLSSQLVLNKYFILWCIKKNLQLYYEDNKCLVNMDKLRISRRYFSKGLQRRL</sequence>
<dbReference type="KEGG" id="bmic:BMR1_03g00452"/>
<dbReference type="AlphaFoldDB" id="A0A1R4AB88"/>
<organism evidence="1 2">
    <name type="scientific">Babesia microti (strain RI)</name>
    <dbReference type="NCBI Taxonomy" id="1133968"/>
    <lineage>
        <taxon>Eukaryota</taxon>
        <taxon>Sar</taxon>
        <taxon>Alveolata</taxon>
        <taxon>Apicomplexa</taxon>
        <taxon>Aconoidasida</taxon>
        <taxon>Piroplasmida</taxon>
        <taxon>Babesiidae</taxon>
        <taxon>Babesia</taxon>
    </lineage>
</organism>
<proteinExistence type="predicted"/>
<evidence type="ECO:0000313" key="2">
    <source>
        <dbReference type="Proteomes" id="UP000002899"/>
    </source>
</evidence>
<name>A0A1R4AB88_BABMR</name>
<reference evidence="1 2" key="2">
    <citation type="journal article" date="2013" name="PLoS ONE">
        <title>Whole genome mapping and re-organization of the nuclear and mitochondrial genomes of Babesia microti isolates.</title>
        <authorList>
            <person name="Cornillot E."/>
            <person name="Dassouli A."/>
            <person name="Garg A."/>
            <person name="Pachikara N."/>
            <person name="Randazzo S."/>
            <person name="Depoix D."/>
            <person name="Carcy B."/>
            <person name="Delbecq S."/>
            <person name="Frutos R."/>
            <person name="Silva J.C."/>
            <person name="Sutton R."/>
            <person name="Krause P.J."/>
            <person name="Mamoun C.B."/>
        </authorList>
    </citation>
    <scope>NUCLEOTIDE SEQUENCE [LARGE SCALE GENOMIC DNA]</scope>
    <source>
        <strain evidence="1 2">RI</strain>
    </source>
</reference>
<keyword evidence="2" id="KW-1185">Reference proteome</keyword>
<dbReference type="RefSeq" id="XP_021338423.1">
    <property type="nucleotide sequence ID" value="XM_021481832.1"/>
</dbReference>
<dbReference type="GeneID" id="24424727"/>